<evidence type="ECO:0000256" key="10">
    <source>
        <dbReference type="ARBA" id="ARBA00029409"/>
    </source>
</evidence>
<dbReference type="RefSeq" id="WP_274149645.1">
    <property type="nucleotide sequence ID" value="NZ_CP117811.1"/>
</dbReference>
<dbReference type="EMBL" id="CP117811">
    <property type="protein sequence ID" value="WDE95831.1"/>
    <property type="molecule type" value="Genomic_DNA"/>
</dbReference>
<evidence type="ECO:0000256" key="11">
    <source>
        <dbReference type="ARBA" id="ARBA00029766"/>
    </source>
</evidence>
<evidence type="ECO:0000256" key="7">
    <source>
        <dbReference type="ARBA" id="ARBA00022777"/>
    </source>
</evidence>
<dbReference type="CDD" id="cd00483">
    <property type="entry name" value="HPPK"/>
    <property type="match status" value="1"/>
</dbReference>
<evidence type="ECO:0000313" key="15">
    <source>
        <dbReference type="Proteomes" id="UP001214250"/>
    </source>
</evidence>
<evidence type="ECO:0000259" key="13">
    <source>
        <dbReference type="Pfam" id="PF01288"/>
    </source>
</evidence>
<dbReference type="Pfam" id="PF01288">
    <property type="entry name" value="HPPK"/>
    <property type="match status" value="1"/>
</dbReference>
<proteinExistence type="inferred from homology"/>
<evidence type="ECO:0000256" key="8">
    <source>
        <dbReference type="ARBA" id="ARBA00022840"/>
    </source>
</evidence>
<keyword evidence="5 14" id="KW-0808">Transferase</keyword>
<comment type="pathway">
    <text evidence="1">Cofactor biosynthesis; tetrahydrofolate biosynthesis; 2-amino-4-hydroxy-6-hydroxymethyl-7,8-dihydropteridine diphosphate from 7,8-dihydroneopterin triphosphate: step 4/4.</text>
</comment>
<sequence length="167" mass="18911">MKTAYVAIGSNIDPFDSIAMALRDLEEKFKITAVSGFYLNQAVGTSEGQHEFLNGVIRLETSLDAYDLKYKVLREIEQKFGRQDGGHKHDERKLDLDLILYGSSVVETELMHLPHPEILTRDFVYVPLLEIVPGLVHPKAGSLLSELITADTRTMKRYRLGKTSYKI</sequence>
<evidence type="ECO:0000256" key="9">
    <source>
        <dbReference type="ARBA" id="ARBA00022909"/>
    </source>
</evidence>
<keyword evidence="8" id="KW-0067">ATP-binding</keyword>
<feature type="domain" description="7,8-dihydro-6-hydroxymethylpterin-pyrophosphokinase" evidence="13">
    <location>
        <begin position="5"/>
        <end position="133"/>
    </location>
</feature>
<evidence type="ECO:0000256" key="2">
    <source>
        <dbReference type="ARBA" id="ARBA00005810"/>
    </source>
</evidence>
<dbReference type="SUPFAM" id="SSF55083">
    <property type="entry name" value="6-hydroxymethyl-7,8-dihydropterin pyrophosphokinase, HPPK"/>
    <property type="match status" value="1"/>
</dbReference>
<dbReference type="PANTHER" id="PTHR43071:SF1">
    <property type="entry name" value="2-AMINO-4-HYDROXY-6-HYDROXYMETHYLDIHYDROPTERIDINE PYROPHOSPHOKINASE"/>
    <property type="match status" value="1"/>
</dbReference>
<name>A0ABY7VSK8_9BACT</name>
<evidence type="ECO:0000256" key="4">
    <source>
        <dbReference type="ARBA" id="ARBA00016218"/>
    </source>
</evidence>
<evidence type="ECO:0000256" key="1">
    <source>
        <dbReference type="ARBA" id="ARBA00005051"/>
    </source>
</evidence>
<keyword evidence="9" id="KW-0289">Folate biosynthesis</keyword>
<protein>
    <recommendedName>
        <fullName evidence="4">2-amino-4-hydroxy-6-hydroxymethyldihydropteridine pyrophosphokinase</fullName>
        <ecNumber evidence="3">2.7.6.3</ecNumber>
    </recommendedName>
    <alternativeName>
        <fullName evidence="11">6-hydroxymethyl-7,8-dihydropterin pyrophosphokinase</fullName>
    </alternativeName>
    <alternativeName>
        <fullName evidence="12">7,8-dihydro-6-hydroxymethylpterin-pyrophosphokinase</fullName>
    </alternativeName>
</protein>
<dbReference type="InterPro" id="IPR000550">
    <property type="entry name" value="Hppk"/>
</dbReference>
<dbReference type="Gene3D" id="3.30.70.560">
    <property type="entry name" value="7,8-Dihydro-6-hydroxymethylpterin-pyrophosphokinase HPPK"/>
    <property type="match status" value="1"/>
</dbReference>
<reference evidence="14 15" key="1">
    <citation type="submission" date="2023-02" db="EMBL/GenBank/DDBJ databases">
        <title>Genome sequence of Lentisphaera profundi SAORIC-696.</title>
        <authorList>
            <person name="Kim e."/>
            <person name="Cho J.-C."/>
            <person name="Choi A."/>
            <person name="Kang I."/>
        </authorList>
    </citation>
    <scope>NUCLEOTIDE SEQUENCE [LARGE SCALE GENOMIC DNA]</scope>
    <source>
        <strain evidence="14 15">SAORIC-696</strain>
    </source>
</reference>
<comment type="function">
    <text evidence="10">Catalyzes the transfer of pyrophosphate from adenosine triphosphate (ATP) to 6-hydroxymethyl-7,8-dihydropterin, an enzymatic step in folate biosynthesis pathway.</text>
</comment>
<evidence type="ECO:0000256" key="5">
    <source>
        <dbReference type="ARBA" id="ARBA00022679"/>
    </source>
</evidence>
<organism evidence="14 15">
    <name type="scientific">Lentisphaera profundi</name>
    <dbReference type="NCBI Taxonomy" id="1658616"/>
    <lineage>
        <taxon>Bacteria</taxon>
        <taxon>Pseudomonadati</taxon>
        <taxon>Lentisphaerota</taxon>
        <taxon>Lentisphaeria</taxon>
        <taxon>Lentisphaerales</taxon>
        <taxon>Lentisphaeraceae</taxon>
        <taxon>Lentisphaera</taxon>
    </lineage>
</organism>
<dbReference type="GO" id="GO:0003848">
    <property type="term" value="F:2-amino-4-hydroxy-6-hydroxymethyldihydropteridine diphosphokinase activity"/>
    <property type="evidence" value="ECO:0007669"/>
    <property type="project" value="UniProtKB-EC"/>
</dbReference>
<comment type="similarity">
    <text evidence="2">Belongs to the HPPK family.</text>
</comment>
<accession>A0ABY7VSK8</accession>
<keyword evidence="6" id="KW-0547">Nucleotide-binding</keyword>
<keyword evidence="7" id="KW-0418">Kinase</keyword>
<dbReference type="InterPro" id="IPR035907">
    <property type="entry name" value="Hppk_sf"/>
</dbReference>
<dbReference type="NCBIfam" id="TIGR01498">
    <property type="entry name" value="folK"/>
    <property type="match status" value="1"/>
</dbReference>
<evidence type="ECO:0000313" key="14">
    <source>
        <dbReference type="EMBL" id="WDE95831.1"/>
    </source>
</evidence>
<evidence type="ECO:0000256" key="12">
    <source>
        <dbReference type="ARBA" id="ARBA00033413"/>
    </source>
</evidence>
<gene>
    <name evidence="14" type="primary">folK</name>
    <name evidence="14" type="ORF">PQO03_08895</name>
</gene>
<dbReference type="PANTHER" id="PTHR43071">
    <property type="entry name" value="2-AMINO-4-HYDROXY-6-HYDROXYMETHYLDIHYDROPTERIDINE PYROPHOSPHOKINASE"/>
    <property type="match status" value="1"/>
</dbReference>
<keyword evidence="15" id="KW-1185">Reference proteome</keyword>
<evidence type="ECO:0000256" key="6">
    <source>
        <dbReference type="ARBA" id="ARBA00022741"/>
    </source>
</evidence>
<dbReference type="EC" id="2.7.6.3" evidence="3"/>
<evidence type="ECO:0000256" key="3">
    <source>
        <dbReference type="ARBA" id="ARBA00013253"/>
    </source>
</evidence>
<dbReference type="Proteomes" id="UP001214250">
    <property type="component" value="Chromosome 1"/>
</dbReference>